<protein>
    <submittedName>
        <fullName evidence="1">Uncharacterized protein</fullName>
    </submittedName>
</protein>
<accession>A0ABY0T8S2</accession>
<dbReference type="Proteomes" id="UP000183471">
    <property type="component" value="Unassembled WGS sequence"/>
</dbReference>
<gene>
    <name evidence="1" type="ORF">SAMN05216402_0897</name>
</gene>
<dbReference type="EMBL" id="FNKY01000001">
    <property type="protein sequence ID" value="SDQ45053.1"/>
    <property type="molecule type" value="Genomic_DNA"/>
</dbReference>
<keyword evidence="2" id="KW-1185">Reference proteome</keyword>
<sequence>MEAKNNTGKMTVTFTSSHGNNCLLACNSKSKVLNYLLLELAQAALLSLDKF</sequence>
<reference evidence="1 2" key="1">
    <citation type="submission" date="2016-10" db="EMBL/GenBank/DDBJ databases">
        <authorList>
            <person name="Varghese N."/>
            <person name="Submissions S."/>
        </authorList>
    </citation>
    <scope>NUCLEOTIDE SEQUENCE [LARGE SCALE GENOMIC DNA]</scope>
    <source>
        <strain evidence="1 2">Nl1</strain>
    </source>
</reference>
<name>A0ABY0T8S2_9PROT</name>
<comment type="caution">
    <text evidence="1">The sequence shown here is derived from an EMBL/GenBank/DDBJ whole genome shotgun (WGS) entry which is preliminary data.</text>
</comment>
<proteinExistence type="predicted"/>
<evidence type="ECO:0000313" key="2">
    <source>
        <dbReference type="Proteomes" id="UP000183471"/>
    </source>
</evidence>
<organism evidence="1 2">
    <name type="scientific">Nitrosospira multiformis</name>
    <dbReference type="NCBI Taxonomy" id="1231"/>
    <lineage>
        <taxon>Bacteria</taxon>
        <taxon>Pseudomonadati</taxon>
        <taxon>Pseudomonadota</taxon>
        <taxon>Betaproteobacteria</taxon>
        <taxon>Nitrosomonadales</taxon>
        <taxon>Nitrosomonadaceae</taxon>
        <taxon>Nitrosospira</taxon>
    </lineage>
</organism>
<evidence type="ECO:0000313" key="1">
    <source>
        <dbReference type="EMBL" id="SDQ45053.1"/>
    </source>
</evidence>